<dbReference type="Gene3D" id="3.10.50.40">
    <property type="match status" value="1"/>
</dbReference>
<dbReference type="AlphaFoldDB" id="A0A9D9E7U4"/>
<feature type="chain" id="PRO_5038637258" description="peptidylprolyl isomerase" evidence="7">
    <location>
        <begin position="21"/>
        <end position="440"/>
    </location>
</feature>
<organism evidence="9 10">
    <name type="scientific">Candidatus Aphodenecus pullistercoris</name>
    <dbReference type="NCBI Taxonomy" id="2840669"/>
    <lineage>
        <taxon>Bacteria</taxon>
        <taxon>Pseudomonadati</taxon>
        <taxon>Spirochaetota</taxon>
        <taxon>Spirochaetia</taxon>
        <taxon>Spirochaetales</taxon>
        <taxon>Candidatus Aphodenecus</taxon>
    </lineage>
</organism>
<accession>A0A9D9E7U4</accession>
<reference evidence="9" key="1">
    <citation type="submission" date="2020-10" db="EMBL/GenBank/DDBJ databases">
        <authorList>
            <person name="Gilroy R."/>
        </authorList>
    </citation>
    <scope>NUCLEOTIDE SEQUENCE</scope>
    <source>
        <strain evidence="9">11167</strain>
    </source>
</reference>
<dbReference type="GO" id="GO:0006457">
    <property type="term" value="P:protein folding"/>
    <property type="evidence" value="ECO:0007669"/>
    <property type="project" value="InterPro"/>
</dbReference>
<evidence type="ECO:0000256" key="6">
    <source>
        <dbReference type="PROSITE-ProRule" id="PRU00277"/>
    </source>
</evidence>
<evidence type="ECO:0000256" key="5">
    <source>
        <dbReference type="ARBA" id="ARBA00023235"/>
    </source>
</evidence>
<dbReference type="SUPFAM" id="SSF54534">
    <property type="entry name" value="FKBP-like"/>
    <property type="match status" value="1"/>
</dbReference>
<dbReference type="GO" id="GO:0003755">
    <property type="term" value="F:peptidyl-prolyl cis-trans isomerase activity"/>
    <property type="evidence" value="ECO:0007669"/>
    <property type="project" value="UniProtKB-KW"/>
</dbReference>
<dbReference type="InterPro" id="IPR001179">
    <property type="entry name" value="PPIase_FKBP_dom"/>
</dbReference>
<dbReference type="PANTHER" id="PTHR43811">
    <property type="entry name" value="FKBP-TYPE PEPTIDYL-PROLYL CIS-TRANS ISOMERASE FKPA"/>
    <property type="match status" value="1"/>
</dbReference>
<evidence type="ECO:0000256" key="4">
    <source>
        <dbReference type="ARBA" id="ARBA00023110"/>
    </source>
</evidence>
<dbReference type="PANTHER" id="PTHR43811:SF57">
    <property type="entry name" value="FKBP-TYPE PEPTIDYL-PROLYL CIS-TRANS ISOMERASE FKPA-RELATED"/>
    <property type="match status" value="1"/>
</dbReference>
<evidence type="ECO:0000259" key="8">
    <source>
        <dbReference type="PROSITE" id="PS50059"/>
    </source>
</evidence>
<dbReference type="EMBL" id="JADIMU010000022">
    <property type="protein sequence ID" value="MBO8442821.1"/>
    <property type="molecule type" value="Genomic_DNA"/>
</dbReference>
<comment type="similarity">
    <text evidence="2">Belongs to the FKBP-type PPIase family.</text>
</comment>
<evidence type="ECO:0000256" key="2">
    <source>
        <dbReference type="ARBA" id="ARBA00006577"/>
    </source>
</evidence>
<sequence>MRKTLLTLLLVLIAATGLFASGAREVTADERVVLVLSVEVEDGGVYRLTVQDQDGNVVIYRADAVNTVLSVPLEQVSAGSVLALKDNGIMTMSIPPQMYATELRDLTLGVAAGAYDFTFAELDEMGQRIVAAQDDANVLWPMELGEGIEERFSYAYGYNVGRDYTAQDVTFRASYYARGVLDFWNGVAADQLLMPIESMSEAVNTYIDTVYSQNIPENVGPSPRSMDEIYAIEGFEDDDLSQRFSYAYGYVTAFQDYYYGIAVDPEAYVMGILSQMYGVTPLLDEGERASAVTDYITQLQEQYNAYLAELATTNLERAEAFLAENAAVEGIVTTASGLQLETVSEGTGATPSASDTVTVNYSLRDIDGNTIDYGNEVSFPLSNLIPGFSEAVQNMKVGGETIAYVHPSLGYGEAGAGTVGPNSLLIFDIELVGIDEPSEG</sequence>
<reference evidence="9" key="2">
    <citation type="journal article" date="2021" name="PeerJ">
        <title>Extensive microbial diversity within the chicken gut microbiome revealed by metagenomics and culture.</title>
        <authorList>
            <person name="Gilroy R."/>
            <person name="Ravi A."/>
            <person name="Getino M."/>
            <person name="Pursley I."/>
            <person name="Horton D.L."/>
            <person name="Alikhan N.F."/>
            <person name="Baker D."/>
            <person name="Gharbi K."/>
            <person name="Hall N."/>
            <person name="Watson M."/>
            <person name="Adriaenssens E.M."/>
            <person name="Foster-Nyarko E."/>
            <person name="Jarju S."/>
            <person name="Secka A."/>
            <person name="Antonio M."/>
            <person name="Oren A."/>
            <person name="Chaudhuri R.R."/>
            <person name="La Ragione R."/>
            <person name="Hildebrand F."/>
            <person name="Pallen M.J."/>
        </authorList>
    </citation>
    <scope>NUCLEOTIDE SEQUENCE</scope>
    <source>
        <strain evidence="9">11167</strain>
    </source>
</reference>
<evidence type="ECO:0000256" key="7">
    <source>
        <dbReference type="SAM" id="SignalP"/>
    </source>
</evidence>
<evidence type="ECO:0000256" key="1">
    <source>
        <dbReference type="ARBA" id="ARBA00000971"/>
    </source>
</evidence>
<dbReference type="InterPro" id="IPR046357">
    <property type="entry name" value="PPIase_dom_sf"/>
</dbReference>
<dbReference type="Gene3D" id="1.10.287.460">
    <property type="entry name" value="Peptidyl-prolyl cis-trans isomerase, FKBP-type, N-terminal domain"/>
    <property type="match status" value="1"/>
</dbReference>
<dbReference type="InterPro" id="IPR000774">
    <property type="entry name" value="PPIase_FKBP_N"/>
</dbReference>
<evidence type="ECO:0000313" key="10">
    <source>
        <dbReference type="Proteomes" id="UP000823633"/>
    </source>
</evidence>
<evidence type="ECO:0000256" key="3">
    <source>
        <dbReference type="ARBA" id="ARBA00013194"/>
    </source>
</evidence>
<dbReference type="InterPro" id="IPR036944">
    <property type="entry name" value="PPIase_FKBP_N_sf"/>
</dbReference>
<dbReference type="EC" id="5.2.1.8" evidence="3 6"/>
<feature type="signal peptide" evidence="7">
    <location>
        <begin position="1"/>
        <end position="20"/>
    </location>
</feature>
<dbReference type="Pfam" id="PF00254">
    <property type="entry name" value="FKBP_C"/>
    <property type="match status" value="1"/>
</dbReference>
<comment type="catalytic activity">
    <reaction evidence="1 6">
        <text>[protein]-peptidylproline (omega=180) = [protein]-peptidylproline (omega=0)</text>
        <dbReference type="Rhea" id="RHEA:16237"/>
        <dbReference type="Rhea" id="RHEA-COMP:10747"/>
        <dbReference type="Rhea" id="RHEA-COMP:10748"/>
        <dbReference type="ChEBI" id="CHEBI:83833"/>
        <dbReference type="ChEBI" id="CHEBI:83834"/>
        <dbReference type="EC" id="5.2.1.8"/>
    </reaction>
</comment>
<keyword evidence="4 6" id="KW-0697">Rotamase</keyword>
<name>A0A9D9E7U4_9SPIR</name>
<proteinExistence type="inferred from homology"/>
<keyword evidence="5 6" id="KW-0413">Isomerase</keyword>
<keyword evidence="7" id="KW-0732">Signal</keyword>
<dbReference type="Pfam" id="PF01346">
    <property type="entry name" value="FKBP_N"/>
    <property type="match status" value="1"/>
</dbReference>
<protein>
    <recommendedName>
        <fullName evidence="3 6">peptidylprolyl isomerase</fullName>
        <ecNumber evidence="3 6">5.2.1.8</ecNumber>
    </recommendedName>
</protein>
<evidence type="ECO:0000313" key="9">
    <source>
        <dbReference type="EMBL" id="MBO8442821.1"/>
    </source>
</evidence>
<feature type="domain" description="PPIase FKBP-type" evidence="8">
    <location>
        <begin position="354"/>
        <end position="435"/>
    </location>
</feature>
<dbReference type="Proteomes" id="UP000823633">
    <property type="component" value="Unassembled WGS sequence"/>
</dbReference>
<gene>
    <name evidence="9" type="ORF">IAC42_03585</name>
</gene>
<comment type="caution">
    <text evidence="9">The sequence shown here is derived from an EMBL/GenBank/DDBJ whole genome shotgun (WGS) entry which is preliminary data.</text>
</comment>
<dbReference type="PROSITE" id="PS50059">
    <property type="entry name" value="FKBP_PPIASE"/>
    <property type="match status" value="1"/>
</dbReference>